<comment type="caution">
    <text evidence="4">The sequence shown here is derived from an EMBL/GenBank/DDBJ whole genome shotgun (WGS) entry which is preliminary data.</text>
</comment>
<dbReference type="Pfam" id="PF00294">
    <property type="entry name" value="PfkB"/>
    <property type="match status" value="1"/>
</dbReference>
<organism evidence="4 5">
    <name type="scientific">Kumtagia ephedrae</name>
    <dbReference type="NCBI Taxonomy" id="2116701"/>
    <lineage>
        <taxon>Bacteria</taxon>
        <taxon>Pseudomonadati</taxon>
        <taxon>Pseudomonadota</taxon>
        <taxon>Alphaproteobacteria</taxon>
        <taxon>Hyphomicrobiales</taxon>
        <taxon>Phyllobacteriaceae</taxon>
        <taxon>Kumtagia</taxon>
    </lineage>
</organism>
<dbReference type="PROSITE" id="PS00584">
    <property type="entry name" value="PFKB_KINASES_2"/>
    <property type="match status" value="1"/>
</dbReference>
<dbReference type="OrthoDB" id="9813569at2"/>
<name>A0A2P7S6B7_9HYPH</name>
<dbReference type="Gene3D" id="3.40.1190.20">
    <property type="match status" value="1"/>
</dbReference>
<dbReference type="GO" id="GO:0016301">
    <property type="term" value="F:kinase activity"/>
    <property type="evidence" value="ECO:0007669"/>
    <property type="project" value="UniProtKB-KW"/>
</dbReference>
<dbReference type="PANTHER" id="PTHR10584">
    <property type="entry name" value="SUGAR KINASE"/>
    <property type="match status" value="1"/>
</dbReference>
<dbReference type="EMBL" id="PXYK01000015">
    <property type="protein sequence ID" value="PSJ58006.1"/>
    <property type="molecule type" value="Genomic_DNA"/>
</dbReference>
<dbReference type="RefSeq" id="WP_106773243.1">
    <property type="nucleotide sequence ID" value="NZ_PXYK01000015.1"/>
</dbReference>
<sequence length="316" mass="32151">MSPSSPARAEAAAAPPILVLGNVNVDLVLGPLDGWPAIGTEIEVERAEMRAGGSAGNTALALTGLGEPHRLVASTGDGPNGVWLRGRFDAASCDWSDDPGMTTTTVGIVHKGGDRVFLTTPGHLQRATPEALLARVPAAPRPGAVAILSGNLLMPAIRAATTRILGELRARGWATAIDPGWPTQGWTPLLRTTFGEWLPLADHVLLNEDEVAALGEGMGSGAVAAQLRPGGILVVKRGAAGASCMVDGAESIVSAPVVDVVDTVGAGDSFNAAYLAAIVAGATPDSAIARGVEVASHAISTFPRSYGKAGRFVAQQ</sequence>
<evidence type="ECO:0000256" key="1">
    <source>
        <dbReference type="ARBA" id="ARBA00022679"/>
    </source>
</evidence>
<dbReference type="InterPro" id="IPR011611">
    <property type="entry name" value="PfkB_dom"/>
</dbReference>
<gene>
    <name evidence="4" type="ORF">C7I84_16195</name>
</gene>
<evidence type="ECO:0000256" key="2">
    <source>
        <dbReference type="ARBA" id="ARBA00022777"/>
    </source>
</evidence>
<dbReference type="PANTHER" id="PTHR10584:SF166">
    <property type="entry name" value="RIBOKINASE"/>
    <property type="match status" value="1"/>
</dbReference>
<evidence type="ECO:0000313" key="4">
    <source>
        <dbReference type="EMBL" id="PSJ58006.1"/>
    </source>
</evidence>
<evidence type="ECO:0000313" key="5">
    <source>
        <dbReference type="Proteomes" id="UP000241229"/>
    </source>
</evidence>
<reference evidence="4 5" key="1">
    <citation type="submission" date="2018-03" db="EMBL/GenBank/DDBJ databases">
        <title>The draft genome of Mesorhizobium sp. 6GN-30.</title>
        <authorList>
            <person name="Liu L."/>
            <person name="Li L."/>
            <person name="Wang T."/>
            <person name="Zhang X."/>
            <person name="Liang L."/>
        </authorList>
    </citation>
    <scope>NUCLEOTIDE SEQUENCE [LARGE SCALE GENOMIC DNA]</scope>
    <source>
        <strain evidence="4 5">6GN30</strain>
    </source>
</reference>
<dbReference type="Proteomes" id="UP000241229">
    <property type="component" value="Unassembled WGS sequence"/>
</dbReference>
<protein>
    <submittedName>
        <fullName evidence="4">Carbohydrate kinase family protein</fullName>
    </submittedName>
</protein>
<evidence type="ECO:0000259" key="3">
    <source>
        <dbReference type="Pfam" id="PF00294"/>
    </source>
</evidence>
<dbReference type="SUPFAM" id="SSF53613">
    <property type="entry name" value="Ribokinase-like"/>
    <property type="match status" value="1"/>
</dbReference>
<dbReference type="InterPro" id="IPR002173">
    <property type="entry name" value="Carboh/pur_kinase_PfkB_CS"/>
</dbReference>
<proteinExistence type="predicted"/>
<keyword evidence="1" id="KW-0808">Transferase</keyword>
<feature type="domain" description="Carbohydrate kinase PfkB" evidence="3">
    <location>
        <begin position="18"/>
        <end position="300"/>
    </location>
</feature>
<accession>A0A2P7S6B7</accession>
<keyword evidence="2 4" id="KW-0418">Kinase</keyword>
<dbReference type="InterPro" id="IPR029056">
    <property type="entry name" value="Ribokinase-like"/>
</dbReference>
<keyword evidence="5" id="KW-1185">Reference proteome</keyword>
<dbReference type="AlphaFoldDB" id="A0A2P7S6B7"/>